<evidence type="ECO:0000313" key="1">
    <source>
        <dbReference type="EMBL" id="TQM11580.1"/>
    </source>
</evidence>
<proteinExistence type="predicted"/>
<organism evidence="1 2">
    <name type="scientific">Pseudonocardia kunmingensis</name>
    <dbReference type="NCBI Taxonomy" id="630975"/>
    <lineage>
        <taxon>Bacteria</taxon>
        <taxon>Bacillati</taxon>
        <taxon>Actinomycetota</taxon>
        <taxon>Actinomycetes</taxon>
        <taxon>Pseudonocardiales</taxon>
        <taxon>Pseudonocardiaceae</taxon>
        <taxon>Pseudonocardia</taxon>
    </lineage>
</organism>
<dbReference type="Proteomes" id="UP000315677">
    <property type="component" value="Unassembled WGS sequence"/>
</dbReference>
<reference evidence="1 2" key="1">
    <citation type="submission" date="2019-06" db="EMBL/GenBank/DDBJ databases">
        <title>Sequencing the genomes of 1000 actinobacteria strains.</title>
        <authorList>
            <person name="Klenk H.-P."/>
        </authorList>
    </citation>
    <scope>NUCLEOTIDE SEQUENCE [LARGE SCALE GENOMIC DNA]</scope>
    <source>
        <strain evidence="1 2">DSM 45301</strain>
    </source>
</reference>
<dbReference type="AlphaFoldDB" id="A0A543DQG3"/>
<sequence length="34" mass="3703">MYLEHPAVESTLGRIAGTASGSMLVFDYFTVEPL</sequence>
<evidence type="ECO:0000313" key="2">
    <source>
        <dbReference type="Proteomes" id="UP000315677"/>
    </source>
</evidence>
<dbReference type="EMBL" id="VFPA01000002">
    <property type="protein sequence ID" value="TQM11580.1"/>
    <property type="molecule type" value="Genomic_DNA"/>
</dbReference>
<accession>A0A543DQG3</accession>
<name>A0A543DQG3_9PSEU</name>
<keyword evidence="2" id="KW-1185">Reference proteome</keyword>
<protein>
    <submittedName>
        <fullName evidence="1">Uncharacterized protein</fullName>
    </submittedName>
</protein>
<gene>
    <name evidence="1" type="ORF">FB558_4145</name>
</gene>
<comment type="caution">
    <text evidence="1">The sequence shown here is derived from an EMBL/GenBank/DDBJ whole genome shotgun (WGS) entry which is preliminary data.</text>
</comment>